<evidence type="ECO:0000313" key="5">
    <source>
        <dbReference type="EMBL" id="MFC6290726.1"/>
    </source>
</evidence>
<evidence type="ECO:0000259" key="4">
    <source>
        <dbReference type="PROSITE" id="PS50921"/>
    </source>
</evidence>
<dbReference type="Proteomes" id="UP001596258">
    <property type="component" value="Unassembled WGS sequence"/>
</dbReference>
<dbReference type="SMART" id="SM00448">
    <property type="entry name" value="REC"/>
    <property type="match status" value="1"/>
</dbReference>
<dbReference type="Gene3D" id="3.40.50.2300">
    <property type="match status" value="1"/>
</dbReference>
<dbReference type="InterPro" id="IPR011006">
    <property type="entry name" value="CheY-like_superfamily"/>
</dbReference>
<gene>
    <name evidence="5" type="ORF">ACFP1M_11135</name>
</gene>
<keyword evidence="1" id="KW-0902">Two-component regulatory system</keyword>
<sequence length="189" mass="21113">MKERIVIVDDEPLTRMDIRDIVEQAGYQVVGEGSDGFEAIDVCQKEKPDLVIMDIRMPILDGLKAGKKILADHLTRSIVYLSAYSDEEDTDTASRIGAVGYLVKPLSERSLLTTIQVGLASGKRDQQLAQKVDDLDTKLAQRKVIERAKGILMEQNNLTEDAAYKMLRNLSMSKRQSMNEIAELIVMDA</sequence>
<evidence type="ECO:0000259" key="3">
    <source>
        <dbReference type="PROSITE" id="PS50110"/>
    </source>
</evidence>
<feature type="domain" description="ANTAR" evidence="4">
    <location>
        <begin position="125"/>
        <end position="186"/>
    </location>
</feature>
<protein>
    <submittedName>
        <fullName evidence="5">ANTAR domain-containing response regulator</fullName>
    </submittedName>
</protein>
<proteinExistence type="predicted"/>
<comment type="caution">
    <text evidence="5">The sequence shown here is derived from an EMBL/GenBank/DDBJ whole genome shotgun (WGS) entry which is preliminary data.</text>
</comment>
<dbReference type="SMART" id="SM01012">
    <property type="entry name" value="ANTAR"/>
    <property type="match status" value="1"/>
</dbReference>
<name>A0ABW1UDE1_9LACO</name>
<reference evidence="6" key="1">
    <citation type="journal article" date="2019" name="Int. J. Syst. Evol. Microbiol.">
        <title>The Global Catalogue of Microorganisms (GCM) 10K type strain sequencing project: providing services to taxonomists for standard genome sequencing and annotation.</title>
        <authorList>
            <consortium name="The Broad Institute Genomics Platform"/>
            <consortium name="The Broad Institute Genome Sequencing Center for Infectious Disease"/>
            <person name="Wu L."/>
            <person name="Ma J."/>
        </authorList>
    </citation>
    <scope>NUCLEOTIDE SEQUENCE [LARGE SCALE GENOMIC DNA]</scope>
    <source>
        <strain evidence="6">CCM 8893</strain>
    </source>
</reference>
<dbReference type="PANTHER" id="PTHR43228:SF6">
    <property type="entry name" value="RESPONSE REGULATOR RECEIVER"/>
    <property type="match status" value="1"/>
</dbReference>
<feature type="modified residue" description="4-aspartylphosphate" evidence="2">
    <location>
        <position position="54"/>
    </location>
</feature>
<dbReference type="PROSITE" id="PS50110">
    <property type="entry name" value="RESPONSE_REGULATORY"/>
    <property type="match status" value="1"/>
</dbReference>
<dbReference type="InterPro" id="IPR052048">
    <property type="entry name" value="ST_Response_Regulator"/>
</dbReference>
<dbReference type="PANTHER" id="PTHR43228">
    <property type="entry name" value="TWO-COMPONENT RESPONSE REGULATOR"/>
    <property type="match status" value="1"/>
</dbReference>
<dbReference type="PROSITE" id="PS50921">
    <property type="entry name" value="ANTAR"/>
    <property type="match status" value="1"/>
</dbReference>
<evidence type="ECO:0000256" key="1">
    <source>
        <dbReference type="ARBA" id="ARBA00023012"/>
    </source>
</evidence>
<evidence type="ECO:0000256" key="2">
    <source>
        <dbReference type="PROSITE-ProRule" id="PRU00169"/>
    </source>
</evidence>
<dbReference type="InterPro" id="IPR005561">
    <property type="entry name" value="ANTAR"/>
</dbReference>
<dbReference type="PIRSF" id="PIRSF036382">
    <property type="entry name" value="RR_antiterm"/>
    <property type="match status" value="1"/>
</dbReference>
<accession>A0ABW1UDE1</accession>
<dbReference type="InterPro" id="IPR036388">
    <property type="entry name" value="WH-like_DNA-bd_sf"/>
</dbReference>
<dbReference type="EMBL" id="JBHSSO010000070">
    <property type="protein sequence ID" value="MFC6290726.1"/>
    <property type="molecule type" value="Genomic_DNA"/>
</dbReference>
<dbReference type="InterPro" id="IPR008327">
    <property type="entry name" value="Sig_transdc_resp-reg_antiterm"/>
</dbReference>
<keyword evidence="2" id="KW-0597">Phosphoprotein</keyword>
<dbReference type="Pfam" id="PF03861">
    <property type="entry name" value="ANTAR"/>
    <property type="match status" value="1"/>
</dbReference>
<dbReference type="SUPFAM" id="SSF52172">
    <property type="entry name" value="CheY-like"/>
    <property type="match status" value="1"/>
</dbReference>
<feature type="domain" description="Response regulatory" evidence="3">
    <location>
        <begin position="4"/>
        <end position="119"/>
    </location>
</feature>
<dbReference type="InterPro" id="IPR001789">
    <property type="entry name" value="Sig_transdc_resp-reg_receiver"/>
</dbReference>
<dbReference type="Pfam" id="PF00072">
    <property type="entry name" value="Response_reg"/>
    <property type="match status" value="1"/>
</dbReference>
<dbReference type="RefSeq" id="WP_125575101.1">
    <property type="nucleotide sequence ID" value="NZ_JBHSSO010000070.1"/>
</dbReference>
<evidence type="ECO:0000313" key="6">
    <source>
        <dbReference type="Proteomes" id="UP001596258"/>
    </source>
</evidence>
<dbReference type="Gene3D" id="1.10.10.10">
    <property type="entry name" value="Winged helix-like DNA-binding domain superfamily/Winged helix DNA-binding domain"/>
    <property type="match status" value="1"/>
</dbReference>
<keyword evidence="6" id="KW-1185">Reference proteome</keyword>
<organism evidence="5 6">
    <name type="scientific">Levilactobacillus angrenensis</name>
    <dbReference type="NCBI Taxonomy" id="2486020"/>
    <lineage>
        <taxon>Bacteria</taxon>
        <taxon>Bacillati</taxon>
        <taxon>Bacillota</taxon>
        <taxon>Bacilli</taxon>
        <taxon>Lactobacillales</taxon>
        <taxon>Lactobacillaceae</taxon>
        <taxon>Levilactobacillus</taxon>
    </lineage>
</organism>